<protein>
    <submittedName>
        <fullName evidence="1">YheC/YheD family protein</fullName>
    </submittedName>
</protein>
<dbReference type="AlphaFoldDB" id="A0AAJ2NSR7"/>
<evidence type="ECO:0000313" key="1">
    <source>
        <dbReference type="EMBL" id="MDV2887831.1"/>
    </source>
</evidence>
<feature type="non-terminal residue" evidence="1">
    <location>
        <position position="69"/>
    </location>
</feature>
<proteinExistence type="predicted"/>
<dbReference type="RefSeq" id="WP_323467969.1">
    <property type="nucleotide sequence ID" value="NZ_JAWJAY010000532.1"/>
</dbReference>
<organism evidence="1 2">
    <name type="scientific">Alkalihalophilus pseudofirmus</name>
    <name type="common">Bacillus pseudofirmus</name>
    <dbReference type="NCBI Taxonomy" id="79885"/>
    <lineage>
        <taxon>Bacteria</taxon>
        <taxon>Bacillati</taxon>
        <taxon>Bacillota</taxon>
        <taxon>Bacilli</taxon>
        <taxon>Bacillales</taxon>
        <taxon>Bacillaceae</taxon>
        <taxon>Alkalihalophilus</taxon>
    </lineage>
</organism>
<gene>
    <name evidence="1" type="ORF">RYX45_21930</name>
</gene>
<evidence type="ECO:0000313" key="2">
    <source>
        <dbReference type="Proteomes" id="UP001285636"/>
    </source>
</evidence>
<comment type="caution">
    <text evidence="1">The sequence shown here is derived from an EMBL/GenBank/DDBJ whole genome shotgun (WGS) entry which is preliminary data.</text>
</comment>
<sequence length="69" mass="8229">MELLMIPLFNDRFLSKWEVYQQIHNEDSLQSAIPVTQIYSKEKLYELAQKYDMVFIKPIHGSQGRNIIK</sequence>
<dbReference type="Pfam" id="PF14398">
    <property type="entry name" value="ATPgrasp_YheCD"/>
    <property type="match status" value="1"/>
</dbReference>
<dbReference type="InterPro" id="IPR026838">
    <property type="entry name" value="YheC/D"/>
</dbReference>
<dbReference type="EMBL" id="JAWJAY010000532">
    <property type="protein sequence ID" value="MDV2887831.1"/>
    <property type="molecule type" value="Genomic_DNA"/>
</dbReference>
<dbReference type="Proteomes" id="UP001285636">
    <property type="component" value="Unassembled WGS sequence"/>
</dbReference>
<accession>A0AAJ2NSR7</accession>
<name>A0AAJ2NSR7_ALKPS</name>
<reference evidence="1" key="1">
    <citation type="submission" date="2023-10" db="EMBL/GenBank/DDBJ databases">
        <title>Screening of Alkalihalophilus pseudofirmusBZ-TG-HK211 and Its Alleviation of Salt Stress on Rapeseed Growth.</title>
        <authorList>
            <person name="Zhao B."/>
            <person name="Guo T."/>
        </authorList>
    </citation>
    <scope>NUCLEOTIDE SEQUENCE</scope>
    <source>
        <strain evidence="1">BZ-TG-HK211</strain>
    </source>
</reference>